<accession>A0ABQ7E8M0</accession>
<evidence type="ECO:0000313" key="3">
    <source>
        <dbReference type="Proteomes" id="UP000266723"/>
    </source>
</evidence>
<dbReference type="Proteomes" id="UP000266723">
    <property type="component" value="Unassembled WGS sequence"/>
</dbReference>
<evidence type="ECO:0000256" key="1">
    <source>
        <dbReference type="SAM" id="MobiDB-lite"/>
    </source>
</evidence>
<proteinExistence type="predicted"/>
<dbReference type="Pfam" id="PF03004">
    <property type="entry name" value="Transposase_24"/>
    <property type="match status" value="1"/>
</dbReference>
<protein>
    <submittedName>
        <fullName evidence="2">Uncharacterized protein</fullName>
    </submittedName>
</protein>
<comment type="caution">
    <text evidence="2">The sequence shown here is derived from an EMBL/GenBank/DDBJ whole genome shotgun (WGS) entry which is preliminary data.</text>
</comment>
<dbReference type="EMBL" id="QGKV02000299">
    <property type="protein sequence ID" value="KAF3593314.1"/>
    <property type="molecule type" value="Genomic_DNA"/>
</dbReference>
<name>A0ABQ7E8M0_BRACR</name>
<reference evidence="2 3" key="1">
    <citation type="journal article" date="2020" name="BMC Genomics">
        <title>Intraspecific diversification of the crop wild relative Brassica cretica Lam. using demographic model selection.</title>
        <authorList>
            <person name="Kioukis A."/>
            <person name="Michalopoulou V.A."/>
            <person name="Briers L."/>
            <person name="Pirintsos S."/>
            <person name="Studholme D.J."/>
            <person name="Pavlidis P."/>
            <person name="Sarris P.F."/>
        </authorList>
    </citation>
    <scope>NUCLEOTIDE SEQUENCE [LARGE SCALE GENOMIC DNA]</scope>
    <source>
        <strain evidence="3">cv. PFS-1207/04</strain>
    </source>
</reference>
<gene>
    <name evidence="2" type="ORF">DY000_02025953</name>
</gene>
<feature type="region of interest" description="Disordered" evidence="1">
    <location>
        <begin position="1"/>
        <end position="37"/>
    </location>
</feature>
<sequence>MEKHFLIADPSASTSATASAHEHVPESQSQGRSPQANHMYVPPVQYELPPYYPQVSGIIKAEAHPNWTLTPDHGGKTWYKCFPQQCNWSIAVNETVKEAFNDKAMALLLNNVGIGRRKQFAHTHTSGQIPNTGKALQIAAQERAPQSLSRPYKTTHQHSDWTFVHPEAERIYNDVEIRIQEVQTQMSQQKPEGEPIQLPTVEQDKKFEQIVPKKRGQMVRISTVNDVLKVRTAYAARMHDDSKLQTDLMAANQVILELWADNHANGTHIMSLVGMFDNVVETNPALAQMWQAVRPTINPDPTPEKQADLEQRAAHRSSEIFDYINLNN</sequence>
<organism evidence="2 3">
    <name type="scientific">Brassica cretica</name>
    <name type="common">Mustard</name>
    <dbReference type="NCBI Taxonomy" id="69181"/>
    <lineage>
        <taxon>Eukaryota</taxon>
        <taxon>Viridiplantae</taxon>
        <taxon>Streptophyta</taxon>
        <taxon>Embryophyta</taxon>
        <taxon>Tracheophyta</taxon>
        <taxon>Spermatophyta</taxon>
        <taxon>Magnoliopsida</taxon>
        <taxon>eudicotyledons</taxon>
        <taxon>Gunneridae</taxon>
        <taxon>Pentapetalae</taxon>
        <taxon>rosids</taxon>
        <taxon>malvids</taxon>
        <taxon>Brassicales</taxon>
        <taxon>Brassicaceae</taxon>
        <taxon>Brassiceae</taxon>
        <taxon>Brassica</taxon>
    </lineage>
</organism>
<keyword evidence="3" id="KW-1185">Reference proteome</keyword>
<evidence type="ECO:0000313" key="2">
    <source>
        <dbReference type="EMBL" id="KAF3593314.1"/>
    </source>
</evidence>
<dbReference type="InterPro" id="IPR004252">
    <property type="entry name" value="Probable_transposase_24"/>
</dbReference>
<feature type="compositionally biased region" description="Polar residues" evidence="1">
    <location>
        <begin position="26"/>
        <end position="36"/>
    </location>
</feature>